<dbReference type="EMBL" id="AP011662">
    <property type="protein sequence ID" value="BAL53602.1"/>
    <property type="molecule type" value="Genomic_DNA"/>
</dbReference>
<protein>
    <recommendedName>
        <fullName evidence="4">Zinc-finger domain-containing protein</fullName>
    </recommendedName>
</protein>
<evidence type="ECO:0000256" key="1">
    <source>
        <dbReference type="SAM" id="MobiDB-lite"/>
    </source>
</evidence>
<feature type="compositionally biased region" description="Basic and acidic residues" evidence="1">
    <location>
        <begin position="117"/>
        <end position="131"/>
    </location>
</feature>
<proteinExistence type="predicted"/>
<feature type="compositionally biased region" description="Polar residues" evidence="1">
    <location>
        <begin position="154"/>
        <end position="167"/>
    </location>
</feature>
<evidence type="ECO:0000313" key="3">
    <source>
        <dbReference type="EMBL" id="BAL53602.1"/>
    </source>
</evidence>
<keyword evidence="2" id="KW-0812">Transmembrane</keyword>
<feature type="region of interest" description="Disordered" evidence="1">
    <location>
        <begin position="97"/>
        <end position="168"/>
    </location>
</feature>
<sequence>MTCGRLRREWEPDGPIPSWARAHVAECTACRAHVEELSRLRRALAALAEVPVPEDFTHRVRARALVARPPALWPRALAVAALGAIAVALLFTLERERSSPPEGPRAFVASPSSAEIAPREMAPHATSREAPETAALGKRPRVAPPARSKGDQISRMTTPASVGPNRTSARDYEAVLSEAFVSREADPSDAPLSHDGVILLLRNEETQEESILAIPPVVFGSRLLPLRPASPTPGERRRIL</sequence>
<feature type="transmembrane region" description="Helical" evidence="2">
    <location>
        <begin position="72"/>
        <end position="93"/>
    </location>
</feature>
<gene>
    <name evidence="3" type="ORF">HGMM_F07F07C13</name>
</gene>
<organism evidence="3">
    <name type="scientific">uncultured Acidobacteriota bacterium</name>
    <dbReference type="NCBI Taxonomy" id="171953"/>
    <lineage>
        <taxon>Bacteria</taxon>
        <taxon>Pseudomonadati</taxon>
        <taxon>Acidobacteriota</taxon>
        <taxon>environmental samples</taxon>
    </lineage>
</organism>
<keyword evidence="2" id="KW-1133">Transmembrane helix</keyword>
<evidence type="ECO:0008006" key="4">
    <source>
        <dbReference type="Google" id="ProtNLM"/>
    </source>
</evidence>
<reference evidence="3" key="2">
    <citation type="journal article" date="2012" name="PLoS ONE">
        <title>A Deeply Branching Thermophilic Bacterium with an Ancient Acetyl-CoA Pathway Dominates a Subsurface Ecosystem.</title>
        <authorList>
            <person name="Takami H."/>
            <person name="Noguchi H."/>
            <person name="Takaki Y."/>
            <person name="Uchiyama I."/>
            <person name="Toyoda A."/>
            <person name="Nishi S."/>
            <person name="Chee G.-J."/>
            <person name="Arai W."/>
            <person name="Nunoura T."/>
            <person name="Itoh T."/>
            <person name="Hattori M."/>
            <person name="Takai K."/>
        </authorList>
    </citation>
    <scope>NUCLEOTIDE SEQUENCE</scope>
</reference>
<evidence type="ECO:0000256" key="2">
    <source>
        <dbReference type="SAM" id="Phobius"/>
    </source>
</evidence>
<dbReference type="AlphaFoldDB" id="H5SBR6"/>
<name>H5SBR6_9BACT</name>
<keyword evidence="2" id="KW-0472">Membrane</keyword>
<reference evidence="3" key="1">
    <citation type="journal article" date="2005" name="Environ. Microbiol.">
        <title>Genetic and functional properties of uncultivated thermophilic crenarchaeotes from a subsurface gold mine as revealed by analysis of genome fragments.</title>
        <authorList>
            <person name="Nunoura T."/>
            <person name="Hirayama H."/>
            <person name="Takami H."/>
            <person name="Oida H."/>
            <person name="Nishi S."/>
            <person name="Shimamura S."/>
            <person name="Suzuki Y."/>
            <person name="Inagaki F."/>
            <person name="Takai K."/>
            <person name="Nealson K.H."/>
            <person name="Horikoshi K."/>
        </authorList>
    </citation>
    <scope>NUCLEOTIDE SEQUENCE</scope>
</reference>
<accession>H5SBR6</accession>